<reference evidence="1" key="1">
    <citation type="submission" date="2019-08" db="EMBL/GenBank/DDBJ databases">
        <authorList>
            <person name="Kucharzyk K."/>
            <person name="Murdoch R.W."/>
            <person name="Higgins S."/>
            <person name="Loffler F."/>
        </authorList>
    </citation>
    <scope>NUCLEOTIDE SEQUENCE</scope>
</reference>
<dbReference type="AlphaFoldDB" id="A0A645HDI5"/>
<accession>A0A645HDI5</accession>
<gene>
    <name evidence="1" type="ORF">SDC9_181335</name>
</gene>
<dbReference type="EMBL" id="VSSQ01086562">
    <property type="protein sequence ID" value="MPN33843.1"/>
    <property type="molecule type" value="Genomic_DNA"/>
</dbReference>
<name>A0A645HDI5_9ZZZZ</name>
<sequence>MTRLFKRFQRTLPFRRVTSTRLNTLVRLEDLALHRMEVLLDLPDPLHISVTAIDKLVRHHPVKPLRPRLQTVNQLQIEPRRKGELVEHLPLFALSQLDPLADLNLLLARQQRHLPHLVQIHPDRVVEKVHPAATPALLLLLMLNTETLNLGGVDDLNLHPAQNRQIRLDVRVLDHRSRQRLIDIVVG</sequence>
<comment type="caution">
    <text evidence="1">The sequence shown here is derived from an EMBL/GenBank/DDBJ whole genome shotgun (WGS) entry which is preliminary data.</text>
</comment>
<organism evidence="1">
    <name type="scientific">bioreactor metagenome</name>
    <dbReference type="NCBI Taxonomy" id="1076179"/>
    <lineage>
        <taxon>unclassified sequences</taxon>
        <taxon>metagenomes</taxon>
        <taxon>ecological metagenomes</taxon>
    </lineage>
</organism>
<evidence type="ECO:0000313" key="1">
    <source>
        <dbReference type="EMBL" id="MPN33843.1"/>
    </source>
</evidence>
<proteinExistence type="predicted"/>
<protein>
    <submittedName>
        <fullName evidence="1">Uncharacterized protein</fullName>
    </submittedName>
</protein>